<reference evidence="9" key="1">
    <citation type="submission" date="2019-03" db="EMBL/GenBank/DDBJ databases">
        <title>Single cell metagenomics reveals metabolic interactions within the superorganism composed of flagellate Streblomastix strix and complex community of Bacteroidetes bacteria on its surface.</title>
        <authorList>
            <person name="Treitli S.C."/>
            <person name="Kolisko M."/>
            <person name="Husnik F."/>
            <person name="Keeling P."/>
            <person name="Hampl V."/>
        </authorList>
    </citation>
    <scope>NUCLEOTIDE SEQUENCE</scope>
    <source>
        <strain evidence="9">STM</strain>
    </source>
</reference>
<evidence type="ECO:0000256" key="2">
    <source>
        <dbReference type="ARBA" id="ARBA00022723"/>
    </source>
</evidence>
<dbReference type="GO" id="GO:0051536">
    <property type="term" value="F:iron-sulfur cluster binding"/>
    <property type="evidence" value="ECO:0007669"/>
    <property type="project" value="UniProtKB-KW"/>
</dbReference>
<evidence type="ECO:0000313" key="9">
    <source>
        <dbReference type="EMBL" id="KAA6319298.1"/>
    </source>
</evidence>
<feature type="non-terminal residue" evidence="9">
    <location>
        <position position="61"/>
    </location>
</feature>
<dbReference type="EMBL" id="SNRY01003924">
    <property type="protein sequence ID" value="KAA6319298.1"/>
    <property type="molecule type" value="Genomic_DNA"/>
</dbReference>
<dbReference type="SUPFAM" id="SSF48150">
    <property type="entry name" value="DNA-glycosylase"/>
    <property type="match status" value="1"/>
</dbReference>
<name>A0A5J4QE58_9ZZZZ</name>
<keyword evidence="4 9" id="KW-0378">Hydrolase</keyword>
<evidence type="ECO:0000256" key="8">
    <source>
        <dbReference type="ARBA" id="ARBA00023295"/>
    </source>
</evidence>
<evidence type="ECO:0000256" key="5">
    <source>
        <dbReference type="ARBA" id="ARBA00023004"/>
    </source>
</evidence>
<keyword evidence="3" id="KW-0227">DNA damage</keyword>
<dbReference type="InterPro" id="IPR011257">
    <property type="entry name" value="DNA_glycosylase"/>
</dbReference>
<dbReference type="AlphaFoldDB" id="A0A5J4QE58"/>
<gene>
    <name evidence="9" type="ORF">EZS27_030790</name>
</gene>
<keyword evidence="2" id="KW-0479">Metal-binding</keyword>
<dbReference type="InterPro" id="IPR044298">
    <property type="entry name" value="MIG/MutY"/>
</dbReference>
<comment type="cofactor">
    <cofactor evidence="1">
        <name>[4Fe-4S] cluster</name>
        <dbReference type="ChEBI" id="CHEBI:49883"/>
    </cofactor>
</comment>
<accession>A0A5J4QE58</accession>
<sequence>MKNNFTEILINWYEEHKRDLPWREISDPYLIWISEIILQQTRVVQGYEYYLRFINRFPDIS</sequence>
<comment type="caution">
    <text evidence="9">The sequence shown here is derived from an EMBL/GenBank/DDBJ whole genome shotgun (WGS) entry which is preliminary data.</text>
</comment>
<dbReference type="PANTHER" id="PTHR42944:SF1">
    <property type="entry name" value="ADENINE DNA GLYCOSYLASE"/>
    <property type="match status" value="1"/>
</dbReference>
<dbReference type="GO" id="GO:0000701">
    <property type="term" value="F:purine-specific mismatch base pair DNA N-glycosylase activity"/>
    <property type="evidence" value="ECO:0007669"/>
    <property type="project" value="TreeGrafter"/>
</dbReference>
<protein>
    <submittedName>
        <fullName evidence="9">Adenine DNA glycosylase</fullName>
        <ecNumber evidence="9">3.2.2.-</ecNumber>
    </submittedName>
</protein>
<dbReference type="GO" id="GO:0006284">
    <property type="term" value="P:base-excision repair"/>
    <property type="evidence" value="ECO:0007669"/>
    <property type="project" value="InterPro"/>
</dbReference>
<dbReference type="PANTHER" id="PTHR42944">
    <property type="entry name" value="ADENINE DNA GLYCOSYLASE"/>
    <property type="match status" value="1"/>
</dbReference>
<evidence type="ECO:0000256" key="3">
    <source>
        <dbReference type="ARBA" id="ARBA00022763"/>
    </source>
</evidence>
<organism evidence="9">
    <name type="scientific">termite gut metagenome</name>
    <dbReference type="NCBI Taxonomy" id="433724"/>
    <lineage>
        <taxon>unclassified sequences</taxon>
        <taxon>metagenomes</taxon>
        <taxon>organismal metagenomes</taxon>
    </lineage>
</organism>
<evidence type="ECO:0000256" key="1">
    <source>
        <dbReference type="ARBA" id="ARBA00001966"/>
    </source>
</evidence>
<proteinExistence type="predicted"/>
<dbReference type="GO" id="GO:0034039">
    <property type="term" value="F:8-oxo-7,8-dihydroguanine DNA N-glycosylase activity"/>
    <property type="evidence" value="ECO:0007669"/>
    <property type="project" value="TreeGrafter"/>
</dbReference>
<evidence type="ECO:0000256" key="6">
    <source>
        <dbReference type="ARBA" id="ARBA00023014"/>
    </source>
</evidence>
<dbReference type="InterPro" id="IPR023170">
    <property type="entry name" value="HhH_base_excis_C"/>
</dbReference>
<keyword evidence="6" id="KW-0411">Iron-sulfur</keyword>
<dbReference type="GO" id="GO:0046872">
    <property type="term" value="F:metal ion binding"/>
    <property type="evidence" value="ECO:0007669"/>
    <property type="project" value="UniProtKB-KW"/>
</dbReference>
<keyword evidence="8 9" id="KW-0326">Glycosidase</keyword>
<dbReference type="Gene3D" id="1.10.1670.10">
    <property type="entry name" value="Helix-hairpin-Helix base-excision DNA repair enzymes (C-terminal)"/>
    <property type="match status" value="1"/>
</dbReference>
<keyword evidence="7" id="KW-0234">DNA repair</keyword>
<keyword evidence="5" id="KW-0408">Iron</keyword>
<dbReference type="EC" id="3.2.2.-" evidence="9"/>
<dbReference type="GO" id="GO:0006298">
    <property type="term" value="P:mismatch repair"/>
    <property type="evidence" value="ECO:0007669"/>
    <property type="project" value="TreeGrafter"/>
</dbReference>
<dbReference type="GO" id="GO:0035485">
    <property type="term" value="F:adenine/guanine mispair binding"/>
    <property type="evidence" value="ECO:0007669"/>
    <property type="project" value="TreeGrafter"/>
</dbReference>
<dbReference type="Gene3D" id="1.10.340.30">
    <property type="entry name" value="Hypothetical protein, domain 2"/>
    <property type="match status" value="1"/>
</dbReference>
<evidence type="ECO:0000256" key="4">
    <source>
        <dbReference type="ARBA" id="ARBA00022801"/>
    </source>
</evidence>
<dbReference type="GO" id="GO:0032357">
    <property type="term" value="F:oxidized purine DNA binding"/>
    <property type="evidence" value="ECO:0007669"/>
    <property type="project" value="TreeGrafter"/>
</dbReference>
<evidence type="ECO:0000256" key="7">
    <source>
        <dbReference type="ARBA" id="ARBA00023204"/>
    </source>
</evidence>